<protein>
    <recommendedName>
        <fullName evidence="1">RAP domain-containing protein</fullName>
    </recommendedName>
</protein>
<reference evidence="2 3" key="1">
    <citation type="submission" date="2024-10" db="EMBL/GenBank/DDBJ databases">
        <title>Updated reference genomes for cyclostephanoid diatoms.</title>
        <authorList>
            <person name="Roberts W.R."/>
            <person name="Alverson A.J."/>
        </authorList>
    </citation>
    <scope>NUCLEOTIDE SEQUENCE [LARGE SCALE GENOMIC DNA]</scope>
    <source>
        <strain evidence="2 3">AJA010-31</strain>
    </source>
</reference>
<name>A0ABD3QHT3_9STRA</name>
<keyword evidence="3" id="KW-1185">Reference proteome</keyword>
<dbReference type="Proteomes" id="UP001530400">
    <property type="component" value="Unassembled WGS sequence"/>
</dbReference>
<gene>
    <name evidence="2" type="ORF">ACHAWO_000011</name>
</gene>
<dbReference type="AlphaFoldDB" id="A0ABD3QHT3"/>
<comment type="caution">
    <text evidence="2">The sequence shown here is derived from an EMBL/GenBank/DDBJ whole genome shotgun (WGS) entry which is preliminary data.</text>
</comment>
<evidence type="ECO:0000313" key="2">
    <source>
        <dbReference type="EMBL" id="KAL3799900.1"/>
    </source>
</evidence>
<dbReference type="Pfam" id="PF08373">
    <property type="entry name" value="RAP"/>
    <property type="match status" value="1"/>
</dbReference>
<sequence length="98" mass="11044">MKLNPVEEYRTPSGYSIDALVEVDGRRIGIEVDGPTHFIDRKPTATTMLKRRLISAIDEIPLVSVPFWEWDKLGKDHDKKQQYLQVLLGSGDESSTGS</sequence>
<dbReference type="EMBL" id="JALLPJ020000174">
    <property type="protein sequence ID" value="KAL3799900.1"/>
    <property type="molecule type" value="Genomic_DNA"/>
</dbReference>
<evidence type="ECO:0000313" key="3">
    <source>
        <dbReference type="Proteomes" id="UP001530400"/>
    </source>
</evidence>
<organism evidence="2 3">
    <name type="scientific">Cyclotella atomus</name>
    <dbReference type="NCBI Taxonomy" id="382360"/>
    <lineage>
        <taxon>Eukaryota</taxon>
        <taxon>Sar</taxon>
        <taxon>Stramenopiles</taxon>
        <taxon>Ochrophyta</taxon>
        <taxon>Bacillariophyta</taxon>
        <taxon>Coscinodiscophyceae</taxon>
        <taxon>Thalassiosirophycidae</taxon>
        <taxon>Stephanodiscales</taxon>
        <taxon>Stephanodiscaceae</taxon>
        <taxon>Cyclotella</taxon>
    </lineage>
</organism>
<evidence type="ECO:0000259" key="1">
    <source>
        <dbReference type="PROSITE" id="PS51286"/>
    </source>
</evidence>
<dbReference type="PROSITE" id="PS51286">
    <property type="entry name" value="RAP"/>
    <property type="match status" value="1"/>
</dbReference>
<dbReference type="InterPro" id="IPR013584">
    <property type="entry name" value="RAP"/>
</dbReference>
<proteinExistence type="predicted"/>
<feature type="domain" description="RAP" evidence="1">
    <location>
        <begin position="28"/>
        <end position="86"/>
    </location>
</feature>
<accession>A0ABD3QHT3</accession>